<dbReference type="STRING" id="414048.SAMN04489864_10996"/>
<evidence type="ECO:0000313" key="4">
    <source>
        <dbReference type="Proteomes" id="UP000199666"/>
    </source>
</evidence>
<dbReference type="EMBL" id="FOPP01000009">
    <property type="protein sequence ID" value="SFH34635.1"/>
    <property type="molecule type" value="Genomic_DNA"/>
</dbReference>
<sequence>MNKELQSLHTVRFSDCDLFGHLNNARYLDYFLNAREDHLRNHYEMDLSTYYQQGVGWVVGSHEINYIKPAKYNEQICIKSSLIKASEQYLLVELQMLDAGQSAIKAVMWTRFIPVDVKTGRRANHSTSFMEFAKSIELENTFADGTIKERIVRLLTERKISLNA</sequence>
<dbReference type="Gene3D" id="3.10.129.10">
    <property type="entry name" value="Hotdog Thioesterase"/>
    <property type="match status" value="1"/>
</dbReference>
<comment type="similarity">
    <text evidence="1">Belongs to the 4-hydroxybenzoyl-CoA thioesterase family.</text>
</comment>
<dbReference type="AlphaFoldDB" id="A0A1I2ZAL0"/>
<dbReference type="InterPro" id="IPR029069">
    <property type="entry name" value="HotDog_dom_sf"/>
</dbReference>
<evidence type="ECO:0000256" key="2">
    <source>
        <dbReference type="ARBA" id="ARBA00022801"/>
    </source>
</evidence>
<dbReference type="Pfam" id="PF13279">
    <property type="entry name" value="4HBT_2"/>
    <property type="match status" value="1"/>
</dbReference>
<evidence type="ECO:0000313" key="3">
    <source>
        <dbReference type="EMBL" id="SFH34635.1"/>
    </source>
</evidence>
<name>A0A1I2ZAL0_9SPHI</name>
<protein>
    <submittedName>
        <fullName evidence="3">Acyl-CoA thioester hydrolase</fullName>
    </submittedName>
</protein>
<dbReference type="Proteomes" id="UP000199666">
    <property type="component" value="Unassembled WGS sequence"/>
</dbReference>
<organism evidence="3 4">
    <name type="scientific">Pedobacter insulae</name>
    <dbReference type="NCBI Taxonomy" id="414048"/>
    <lineage>
        <taxon>Bacteria</taxon>
        <taxon>Pseudomonadati</taxon>
        <taxon>Bacteroidota</taxon>
        <taxon>Sphingobacteriia</taxon>
        <taxon>Sphingobacteriales</taxon>
        <taxon>Sphingobacteriaceae</taxon>
        <taxon>Pedobacter</taxon>
    </lineage>
</organism>
<gene>
    <name evidence="3" type="ORF">SAMN04489864_10996</name>
</gene>
<accession>A0A1I2ZAL0</accession>
<dbReference type="GO" id="GO:0047617">
    <property type="term" value="F:fatty acyl-CoA hydrolase activity"/>
    <property type="evidence" value="ECO:0007669"/>
    <property type="project" value="TreeGrafter"/>
</dbReference>
<proteinExistence type="inferred from homology"/>
<dbReference type="OrthoDB" id="9791529at2"/>
<reference evidence="3 4" key="1">
    <citation type="submission" date="2016-10" db="EMBL/GenBank/DDBJ databases">
        <authorList>
            <person name="de Groot N.N."/>
        </authorList>
    </citation>
    <scope>NUCLEOTIDE SEQUENCE [LARGE SCALE GENOMIC DNA]</scope>
    <source>
        <strain evidence="3 4">DSM 18684</strain>
    </source>
</reference>
<dbReference type="RefSeq" id="WP_090996014.1">
    <property type="nucleotide sequence ID" value="NZ_FOPP01000009.1"/>
</dbReference>
<dbReference type="PANTHER" id="PTHR31793:SF27">
    <property type="entry name" value="NOVEL THIOESTERASE SUPERFAMILY DOMAIN AND SAPOSIN A-TYPE DOMAIN CONTAINING PROTEIN (0610012H03RIK)"/>
    <property type="match status" value="1"/>
</dbReference>
<dbReference type="SUPFAM" id="SSF54637">
    <property type="entry name" value="Thioesterase/thiol ester dehydrase-isomerase"/>
    <property type="match status" value="1"/>
</dbReference>
<dbReference type="PANTHER" id="PTHR31793">
    <property type="entry name" value="4-HYDROXYBENZOYL-COA THIOESTERASE FAMILY MEMBER"/>
    <property type="match status" value="1"/>
</dbReference>
<keyword evidence="4" id="KW-1185">Reference proteome</keyword>
<keyword evidence="2 3" id="KW-0378">Hydrolase</keyword>
<dbReference type="CDD" id="cd00586">
    <property type="entry name" value="4HBT"/>
    <property type="match status" value="1"/>
</dbReference>
<dbReference type="InterPro" id="IPR050563">
    <property type="entry name" value="4-hydroxybenzoyl-CoA_TE"/>
</dbReference>
<evidence type="ECO:0000256" key="1">
    <source>
        <dbReference type="ARBA" id="ARBA00005953"/>
    </source>
</evidence>